<feature type="domain" description="PcRGLX/YetA-like N-terminal RIFT barrel" evidence="2">
    <location>
        <begin position="13"/>
        <end position="62"/>
    </location>
</feature>
<dbReference type="Proteomes" id="UP000307943">
    <property type="component" value="Unassembled WGS sequence"/>
</dbReference>
<reference evidence="4 5" key="1">
    <citation type="submission" date="2019-05" db="EMBL/GenBank/DDBJ databases">
        <title>We sequenced the genome of Paenibacillus hemerocallicola KCTC 33185 for further insight into its adaptation and study the phylogeny of Paenibacillus.</title>
        <authorList>
            <person name="Narsing Rao M.P."/>
        </authorList>
    </citation>
    <scope>NUCLEOTIDE SEQUENCE [LARGE SCALE GENOMIC DNA]</scope>
    <source>
        <strain evidence="4 5">KCTC 33185</strain>
    </source>
</reference>
<evidence type="ECO:0000313" key="4">
    <source>
        <dbReference type="EMBL" id="TNJ65098.1"/>
    </source>
</evidence>
<dbReference type="InterPro" id="IPR048329">
    <property type="entry name" value="PcRGLX_1st"/>
</dbReference>
<dbReference type="InterPro" id="IPR045793">
    <property type="entry name" value="PcRGLX/YetA-like"/>
</dbReference>
<evidence type="ECO:0000259" key="3">
    <source>
        <dbReference type="Pfam" id="PF21345"/>
    </source>
</evidence>
<organism evidence="4 5">
    <name type="scientific">Paenibacillus hemerocallicola</name>
    <dbReference type="NCBI Taxonomy" id="1172614"/>
    <lineage>
        <taxon>Bacteria</taxon>
        <taxon>Bacillati</taxon>
        <taxon>Bacillota</taxon>
        <taxon>Bacilli</taxon>
        <taxon>Bacillales</taxon>
        <taxon>Paenibacillaceae</taxon>
        <taxon>Paenibacillus</taxon>
    </lineage>
</organism>
<protein>
    <submittedName>
        <fullName evidence="4">Uncharacterized protein</fullName>
    </submittedName>
</protein>
<dbReference type="OrthoDB" id="262615at2"/>
<dbReference type="Pfam" id="PF21345">
    <property type="entry name" value="PcRGLX_2nd"/>
    <property type="match status" value="1"/>
</dbReference>
<dbReference type="InterPro" id="IPR012878">
    <property type="entry name" value="Beta-AFase-like_GH127_cat"/>
</dbReference>
<evidence type="ECO:0000259" key="2">
    <source>
        <dbReference type="Pfam" id="PF19501"/>
    </source>
</evidence>
<proteinExistence type="predicted"/>
<comment type="caution">
    <text evidence="4">The sequence shown here is derived from an EMBL/GenBank/DDBJ whole genome shotgun (WGS) entry which is preliminary data.</text>
</comment>
<feature type="domain" description="Non-reducing end beta-L-arabinofuranosidase-like GH127 catalytic" evidence="1">
    <location>
        <begin position="500"/>
        <end position="580"/>
    </location>
</feature>
<gene>
    <name evidence="4" type="ORF">FE784_17080</name>
</gene>
<dbReference type="EMBL" id="VDCQ01000022">
    <property type="protein sequence ID" value="TNJ65098.1"/>
    <property type="molecule type" value="Genomic_DNA"/>
</dbReference>
<dbReference type="InterPro" id="IPR008928">
    <property type="entry name" value="6-hairpin_glycosidase_sf"/>
</dbReference>
<dbReference type="GO" id="GO:0005975">
    <property type="term" value="P:carbohydrate metabolic process"/>
    <property type="evidence" value="ECO:0007669"/>
    <property type="project" value="InterPro"/>
</dbReference>
<dbReference type="PANTHER" id="PTHR40081:SF1">
    <property type="entry name" value="TAT PATHWAY SIGNAL SEQUENCE DOMAIN PROTEIN"/>
    <property type="match status" value="1"/>
</dbReference>
<dbReference type="Pfam" id="PF07944">
    <property type="entry name" value="Beta-AFase-like_GH127_cat"/>
    <property type="match status" value="1"/>
</dbReference>
<evidence type="ECO:0000259" key="1">
    <source>
        <dbReference type="Pfam" id="PF07944"/>
    </source>
</evidence>
<keyword evidence="5" id="KW-1185">Reference proteome</keyword>
<name>A0A5C4T7R9_9BACL</name>
<dbReference type="InterPro" id="IPR048330">
    <property type="entry name" value="PcRGLX/YetA_2nd"/>
</dbReference>
<dbReference type="RefSeq" id="WP_139603438.1">
    <property type="nucleotide sequence ID" value="NZ_VDCQ01000022.1"/>
</dbReference>
<accession>A0A5C4T7R9</accession>
<dbReference type="SUPFAM" id="SSF48208">
    <property type="entry name" value="Six-hairpin glycosidases"/>
    <property type="match status" value="1"/>
</dbReference>
<evidence type="ECO:0000313" key="5">
    <source>
        <dbReference type="Proteomes" id="UP000307943"/>
    </source>
</evidence>
<dbReference type="PANTHER" id="PTHR40081">
    <property type="entry name" value="CONCANAVALIN A-LIKE LECTIN/GLUCANASE"/>
    <property type="match status" value="1"/>
</dbReference>
<feature type="domain" description="PcRGLX/YetA-like central beta-sandwich" evidence="3">
    <location>
        <begin position="97"/>
        <end position="221"/>
    </location>
</feature>
<dbReference type="AlphaFoldDB" id="A0A5C4T7R9"/>
<dbReference type="Pfam" id="PF19501">
    <property type="entry name" value="PcRGLX_1st"/>
    <property type="match status" value="1"/>
</dbReference>
<sequence length="756" mass="85322">MISLHFEKISMYPRHEEPCMMAVPFAKGAVSDTTRVSVLDGNVAVPTQTRVTAKWPNGSVKWLLLHFLADLPANSGKAFALSTDRVTAVPAKPVVIEPVNGTFVIRTGAIEAELTAPGGMGLFQSLKRTGFVPTHDVVGPSLRDASEQEYDCEISAEGWRVIEAGPVRCAVEARGKHRGRAKESHWLDFVVRVYAYAGKPWLMIDYQIVNKEPESEQVIHAAQLHVRSAQHIVTSDQLRLGISRAGADRRMKSGSAGERLSCTFTAEVLEKEFIEDQAETFAGTFWADLSDEKQGGITVTLFQALQNCPKSLDVTGEEITVGIIPAGHPITMLQGMAKTHRLFLHVHDGDETLEEVNVRSLQFQLADHPVLESAAFERAGIIESIPGDQTIDWVERGFYRMADGRTKTYGMLYWGDAPDKDYTAQGRGGGDWVWVNNEYDLPHAMMHLYARTGKRRFYDYLMRAAEHWKDVDILHYSPNPLRHQGQVMHSAKHVTGEVKICHEWVEGLLDYYHLTGEASALEAAIGIGDNVRRLLATPRYRGEGGISARESGWALRSLGALYTETHDEKWLQSADQIVDHFEAWKKKYGAWLAPAAGHVVYRSGFMICIAVNSLMRYYRIRPEERIKQMIVDAMEDYVEHCYVKETGMFYYKELPSTQHLHSNPICLESLSYAYEFTGDLKYLEAGRVTFEEAIRFAQGSGKTREISGEALIFWGDSPKKFAQYYYPIFYYYRTILKAEEETGRLQQEFFAGGRRK</sequence>